<protein>
    <submittedName>
        <fullName evidence="4">D-amino acid dehydrogenase small subunit</fullName>
    </submittedName>
</protein>
<proteinExistence type="inferred from homology"/>
<comment type="similarity">
    <text evidence="1">Belongs to the DadA oxidoreductase family.</text>
</comment>
<dbReference type="Gene3D" id="3.30.9.10">
    <property type="entry name" value="D-Amino Acid Oxidase, subunit A, domain 2"/>
    <property type="match status" value="1"/>
</dbReference>
<dbReference type="SUPFAM" id="SSF51905">
    <property type="entry name" value="FAD/NAD(P)-binding domain"/>
    <property type="match status" value="1"/>
</dbReference>
<dbReference type="PANTHER" id="PTHR13847">
    <property type="entry name" value="SARCOSINE DEHYDROGENASE-RELATED"/>
    <property type="match status" value="1"/>
</dbReference>
<dbReference type="NCBIfam" id="NF001933">
    <property type="entry name" value="PRK00711.1"/>
    <property type="match status" value="1"/>
</dbReference>
<name>A0ABQ2P5D4_9NEIS</name>
<dbReference type="EMBL" id="BMLX01000001">
    <property type="protein sequence ID" value="GGP18498.1"/>
    <property type="molecule type" value="Genomic_DNA"/>
</dbReference>
<dbReference type="InterPro" id="IPR036188">
    <property type="entry name" value="FAD/NAD-bd_sf"/>
</dbReference>
<dbReference type="InterPro" id="IPR006076">
    <property type="entry name" value="FAD-dep_OxRdtase"/>
</dbReference>
<evidence type="ECO:0000313" key="5">
    <source>
        <dbReference type="Proteomes" id="UP000637267"/>
    </source>
</evidence>
<dbReference type="PANTHER" id="PTHR13847:SF280">
    <property type="entry name" value="D-AMINO ACID DEHYDROGENASE"/>
    <property type="match status" value="1"/>
</dbReference>
<dbReference type="SUPFAM" id="SSF54373">
    <property type="entry name" value="FAD-linked reductases, C-terminal domain"/>
    <property type="match status" value="1"/>
</dbReference>
<keyword evidence="2" id="KW-0560">Oxidoreductase</keyword>
<reference evidence="5" key="1">
    <citation type="journal article" date="2019" name="Int. J. Syst. Evol. Microbiol.">
        <title>The Global Catalogue of Microorganisms (GCM) 10K type strain sequencing project: providing services to taxonomists for standard genome sequencing and annotation.</title>
        <authorList>
            <consortium name="The Broad Institute Genomics Platform"/>
            <consortium name="The Broad Institute Genome Sequencing Center for Infectious Disease"/>
            <person name="Wu L."/>
            <person name="Ma J."/>
        </authorList>
    </citation>
    <scope>NUCLEOTIDE SEQUENCE [LARGE SCALE GENOMIC DNA]</scope>
    <source>
        <strain evidence="5">CGMCC 1.8859</strain>
    </source>
</reference>
<evidence type="ECO:0000256" key="2">
    <source>
        <dbReference type="ARBA" id="ARBA00023002"/>
    </source>
</evidence>
<keyword evidence="5" id="KW-1185">Reference proteome</keyword>
<feature type="domain" description="FAD dependent oxidoreductase" evidence="3">
    <location>
        <begin position="2"/>
        <end position="408"/>
    </location>
</feature>
<comment type="caution">
    <text evidence="4">The sequence shown here is derived from an EMBL/GenBank/DDBJ whole genome shotgun (WGS) entry which is preliminary data.</text>
</comment>
<evidence type="ECO:0000259" key="3">
    <source>
        <dbReference type="Pfam" id="PF01266"/>
    </source>
</evidence>
<evidence type="ECO:0000313" key="4">
    <source>
        <dbReference type="EMBL" id="GGP18498.1"/>
    </source>
</evidence>
<organism evidence="4 5">
    <name type="scientific">Silvimonas iriomotensis</name>
    <dbReference type="NCBI Taxonomy" id="449662"/>
    <lineage>
        <taxon>Bacteria</taxon>
        <taxon>Pseudomonadati</taxon>
        <taxon>Pseudomonadota</taxon>
        <taxon>Betaproteobacteria</taxon>
        <taxon>Neisseriales</taxon>
        <taxon>Chitinibacteraceae</taxon>
        <taxon>Silvimonas</taxon>
    </lineage>
</organism>
<dbReference type="Pfam" id="PF01266">
    <property type="entry name" value="DAO"/>
    <property type="match status" value="1"/>
</dbReference>
<dbReference type="Gene3D" id="3.50.50.60">
    <property type="entry name" value="FAD/NAD(P)-binding domain"/>
    <property type="match status" value="2"/>
</dbReference>
<dbReference type="Proteomes" id="UP000637267">
    <property type="component" value="Unassembled WGS sequence"/>
</dbReference>
<sequence>MRVVVLGAGIAGVSSAWFLAQAGHEVTVIEREPGPGLQTSFANGGQISVCHAEPWANPKAPWKILKWLAEEDAPLLWRPKADINQWRWGLRFLRECTPARARANLKSLVRLGLYSRAQLQSLRASTGLAYDALTRGILHYYTDEREFAAAIPAAAHMRESGLDRQIKTTAECIGIEPALAHARKIIVGGTYTPSDESGDAHKFTQALAERAAALGVRFRYGTQVLHLDGEESCEVNGAALRWQDEDGLWQTGSIKADAYLVCMGSYSPRLLKSVGITLDVYPVKGYSVTIPVRDGDHAPEVSLTDDGHKLVFSRLGDRFRAAGTAELNGYDLSLNPVRCAALLKRTQEIFPQAGDYAQASFWAGLRPATPGNLPYIGRTRYPNLFVNTGHGTLGWTEGAGAGHAVAQMISGQQPELDYPFCRGL</sequence>
<evidence type="ECO:0000256" key="1">
    <source>
        <dbReference type="ARBA" id="ARBA00009410"/>
    </source>
</evidence>
<accession>A0ABQ2P5D4</accession>
<gene>
    <name evidence="4" type="primary">dadA</name>
    <name evidence="4" type="ORF">GCM10010970_05290</name>
</gene>